<evidence type="ECO:0000313" key="1">
    <source>
        <dbReference type="EMBL" id="RZH97680.1"/>
    </source>
</evidence>
<evidence type="ECO:0000313" key="2">
    <source>
        <dbReference type="Proteomes" id="UP000293854"/>
    </source>
</evidence>
<name>A0A4V2DW24_9STAP</name>
<protein>
    <submittedName>
        <fullName evidence="1">HslU--HslV peptidase proteolytic subunit</fullName>
        <ecNumber evidence="1">3.4.25.1</ecNumber>
    </submittedName>
</protein>
<keyword evidence="1" id="KW-0378">Hydrolase</keyword>
<dbReference type="EC" id="3.4.25.1" evidence="1"/>
<sequence length="40" mass="4497">MLENTDLSAREIAEKALNIAGDICIYTNHNVNFEEISSKE</sequence>
<dbReference type="Gene3D" id="3.60.20.10">
    <property type="entry name" value="Glutamine Phosphoribosylpyrophosphate, subunit 1, domain 1"/>
    <property type="match status" value="1"/>
</dbReference>
<proteinExistence type="predicted"/>
<dbReference type="Proteomes" id="UP000293854">
    <property type="component" value="Unassembled WGS sequence"/>
</dbReference>
<feature type="non-terminal residue" evidence="1">
    <location>
        <position position="1"/>
    </location>
</feature>
<dbReference type="GO" id="GO:0016787">
    <property type="term" value="F:hydrolase activity"/>
    <property type="evidence" value="ECO:0007669"/>
    <property type="project" value="UniProtKB-KW"/>
</dbReference>
<reference evidence="1 2" key="1">
    <citation type="submission" date="2018-11" db="EMBL/GenBank/DDBJ databases">
        <title>Genomic profiling of Staphylococcus species from a Poultry farm system in KwaZulu-Natal, South Africa.</title>
        <authorList>
            <person name="Amoako D.G."/>
            <person name="Somboro A.M."/>
            <person name="Abia A.L.K."/>
            <person name="Bester L.A."/>
            <person name="Essack S.Y."/>
        </authorList>
    </citation>
    <scope>NUCLEOTIDE SEQUENCE [LARGE SCALE GENOMIC DNA]</scope>
    <source>
        <strain evidence="1 2">SA11</strain>
    </source>
</reference>
<dbReference type="EMBL" id="RQTE01000711">
    <property type="protein sequence ID" value="RZH97680.1"/>
    <property type="molecule type" value="Genomic_DNA"/>
</dbReference>
<gene>
    <name evidence="1" type="ORF">EIG99_14800</name>
</gene>
<dbReference type="InterPro" id="IPR029055">
    <property type="entry name" value="Ntn_hydrolases_N"/>
</dbReference>
<organism evidence="1 2">
    <name type="scientific">Staphylococcus condimenti</name>
    <dbReference type="NCBI Taxonomy" id="70255"/>
    <lineage>
        <taxon>Bacteria</taxon>
        <taxon>Bacillati</taxon>
        <taxon>Bacillota</taxon>
        <taxon>Bacilli</taxon>
        <taxon>Bacillales</taxon>
        <taxon>Staphylococcaceae</taxon>
        <taxon>Staphylococcus</taxon>
    </lineage>
</organism>
<dbReference type="SUPFAM" id="SSF56235">
    <property type="entry name" value="N-terminal nucleophile aminohydrolases (Ntn hydrolases)"/>
    <property type="match status" value="1"/>
</dbReference>
<accession>A0A4V2DW24</accession>
<comment type="caution">
    <text evidence="1">The sequence shown here is derived from an EMBL/GenBank/DDBJ whole genome shotgun (WGS) entry which is preliminary data.</text>
</comment>
<dbReference type="AlphaFoldDB" id="A0A4V2DW24"/>